<organism evidence="3">
    <name type="scientific">uncultured marine group II/III euryarchaeote AD1000_80_H11</name>
    <dbReference type="NCBI Taxonomy" id="1457814"/>
    <lineage>
        <taxon>Archaea</taxon>
        <taxon>Methanobacteriati</taxon>
        <taxon>Methanobacteriota</taxon>
        <taxon>environmental samples</taxon>
    </lineage>
</organism>
<dbReference type="InterPro" id="IPR021109">
    <property type="entry name" value="Peptidase_aspartic_dom_sf"/>
</dbReference>
<proteinExistence type="predicted"/>
<name>A0A075FZ23_9EURY</name>
<dbReference type="SUPFAM" id="SSF50630">
    <property type="entry name" value="Acid proteases"/>
    <property type="match status" value="1"/>
</dbReference>
<sequence length="186" mass="21432">MELLSGFHSAVMASHEQNPVVEPLTSKTPSGRGRTEGNSMHELVMIGWREWVGIPELEGEPLLAKMDTGAWSNTLHASDIEVIESDLETQVRFRLSEDGEWVDRPLSDWRRVRDTGGHETMRPVIRTTLEIAGMDYDIEVCLKDRSLMRHRFILGRKFLREHFCIHPGRQCIHPNERTLPRIVLQI</sequence>
<accession>A0A075FZ23</accession>
<dbReference type="Pfam" id="PF05618">
    <property type="entry name" value="Zn_protease"/>
    <property type="match status" value="1"/>
</dbReference>
<dbReference type="PANTHER" id="PTHR38037">
    <property type="entry name" value="ZN_PROTEASE DOMAIN-CONTAINING PROTEIN"/>
    <property type="match status" value="1"/>
</dbReference>
<dbReference type="InterPro" id="IPR008503">
    <property type="entry name" value="Asp_endopeptidase"/>
</dbReference>
<evidence type="ECO:0000256" key="1">
    <source>
        <dbReference type="SAM" id="MobiDB-lite"/>
    </source>
</evidence>
<evidence type="ECO:0000259" key="2">
    <source>
        <dbReference type="Pfam" id="PF05618"/>
    </source>
</evidence>
<dbReference type="EMBL" id="KF900483">
    <property type="protein sequence ID" value="AIE96568.1"/>
    <property type="molecule type" value="Genomic_DNA"/>
</dbReference>
<dbReference type="PANTHER" id="PTHR38037:SF2">
    <property type="entry name" value="ATP-DEPENDENT ZINC PROTEASE DOMAIN-CONTAINING PROTEIN-RELATED"/>
    <property type="match status" value="1"/>
</dbReference>
<dbReference type="Gene3D" id="2.40.70.10">
    <property type="entry name" value="Acid Proteases"/>
    <property type="match status" value="1"/>
</dbReference>
<protein>
    <submittedName>
        <fullName evidence="3">Putative ribosomal protein S6 modification protein</fullName>
    </submittedName>
</protein>
<evidence type="ECO:0000313" key="3">
    <source>
        <dbReference type="EMBL" id="AIE96568.1"/>
    </source>
</evidence>
<reference evidence="3" key="1">
    <citation type="journal article" date="2014" name="Genome Biol. Evol.">
        <title>Pangenome evidence for extensive interdomain horizontal transfer affecting lineage core and shell genes in uncultured planktonic thaumarchaeota and euryarchaeota.</title>
        <authorList>
            <person name="Deschamps P."/>
            <person name="Zivanovic Y."/>
            <person name="Moreira D."/>
            <person name="Rodriguez-Valera F."/>
            <person name="Lopez-Garcia P."/>
        </authorList>
    </citation>
    <scope>NUCLEOTIDE SEQUENCE</scope>
</reference>
<feature type="region of interest" description="Disordered" evidence="1">
    <location>
        <begin position="15"/>
        <end position="38"/>
    </location>
</feature>
<dbReference type="AlphaFoldDB" id="A0A075FZ23"/>
<feature type="domain" description="Retropepsin-like aspartic endopeptidase" evidence="2">
    <location>
        <begin position="45"/>
        <end position="175"/>
    </location>
</feature>